<dbReference type="PRINTS" id="PR00237">
    <property type="entry name" value="GPCRRHODOPSN"/>
</dbReference>
<keyword evidence="7 12" id="KW-0472">Membrane</keyword>
<feature type="region of interest" description="Disordered" evidence="11">
    <location>
        <begin position="236"/>
        <end position="258"/>
    </location>
</feature>
<reference evidence="14" key="1">
    <citation type="journal article" date="2023" name="Insect Mol. Biol.">
        <title>Genome sequencing provides insights into the evolution of gene families encoding plant cell wall-degrading enzymes in longhorned beetles.</title>
        <authorList>
            <person name="Shin N.R."/>
            <person name="Okamura Y."/>
            <person name="Kirsch R."/>
            <person name="Pauchet Y."/>
        </authorList>
    </citation>
    <scope>NUCLEOTIDE SEQUENCE</scope>
    <source>
        <strain evidence="14">AMC_N1</strain>
    </source>
</reference>
<evidence type="ECO:0000256" key="10">
    <source>
        <dbReference type="RuleBase" id="RU000688"/>
    </source>
</evidence>
<dbReference type="InterPro" id="IPR017452">
    <property type="entry name" value="GPCR_Rhodpsn_7TM"/>
</dbReference>
<evidence type="ECO:0000256" key="6">
    <source>
        <dbReference type="ARBA" id="ARBA00023040"/>
    </source>
</evidence>
<dbReference type="Proteomes" id="UP001162162">
    <property type="component" value="Unassembled WGS sequence"/>
</dbReference>
<evidence type="ECO:0000259" key="13">
    <source>
        <dbReference type="PROSITE" id="PS50262"/>
    </source>
</evidence>
<protein>
    <recommendedName>
        <fullName evidence="13">G-protein coupled receptors family 1 profile domain-containing protein</fullName>
    </recommendedName>
</protein>
<feature type="domain" description="G-protein coupled receptors family 1 profile" evidence="13">
    <location>
        <begin position="1"/>
        <end position="258"/>
    </location>
</feature>
<dbReference type="SUPFAM" id="SSF81321">
    <property type="entry name" value="Family A G protein-coupled receptor-like"/>
    <property type="match status" value="1"/>
</dbReference>
<sequence length="258" mass="29021">MLPVSSEVYRRLESYFALPSIYCLAWICLDVLFCTASIMHLCTISVDRYLSLRYPMKFGRNKSRRRVILKIVFVWLLSIAMSLPLSLMYSKKYDQDSLLIDGTCQIPDPLYKFIGSIICFYIPLLVMLVTYALTVRLLANQKQSLGTPDWSSNWMGPASTPLERRCTWRKLLNATKAGKPPTPQHGHSAASTDTELTTLDTHDLWIQESEPKPCTMSALGQFGAEMLKLSRGLEAASNSCNSSQRSTASAGRNVFKTE</sequence>
<evidence type="ECO:0000256" key="9">
    <source>
        <dbReference type="ARBA" id="ARBA00023224"/>
    </source>
</evidence>
<keyword evidence="3" id="KW-1003">Cell membrane</keyword>
<dbReference type="EMBL" id="JAPWTK010000015">
    <property type="protein sequence ID" value="KAJ8958793.1"/>
    <property type="molecule type" value="Genomic_DNA"/>
</dbReference>
<comment type="caution">
    <text evidence="14">The sequence shown here is derived from an EMBL/GenBank/DDBJ whole genome shotgun (WGS) entry which is preliminary data.</text>
</comment>
<dbReference type="PANTHER" id="PTHR24248">
    <property type="entry name" value="ADRENERGIC RECEPTOR-RELATED G-PROTEIN COUPLED RECEPTOR"/>
    <property type="match status" value="1"/>
</dbReference>
<dbReference type="AlphaFoldDB" id="A0AAV8Z3Q1"/>
<feature type="transmembrane region" description="Helical" evidence="12">
    <location>
        <begin position="20"/>
        <end position="46"/>
    </location>
</feature>
<evidence type="ECO:0000256" key="3">
    <source>
        <dbReference type="ARBA" id="ARBA00022475"/>
    </source>
</evidence>
<comment type="subcellular location">
    <subcellularLocation>
        <location evidence="1">Cell membrane</location>
        <topology evidence="1">Multi-pass membrane protein</topology>
    </subcellularLocation>
</comment>
<evidence type="ECO:0000256" key="8">
    <source>
        <dbReference type="ARBA" id="ARBA00023170"/>
    </source>
</evidence>
<keyword evidence="6 10" id="KW-0297">G-protein coupled receptor</keyword>
<feature type="transmembrane region" description="Helical" evidence="12">
    <location>
        <begin position="110"/>
        <end position="133"/>
    </location>
</feature>
<evidence type="ECO:0000256" key="5">
    <source>
        <dbReference type="ARBA" id="ARBA00022989"/>
    </source>
</evidence>
<proteinExistence type="inferred from homology"/>
<evidence type="ECO:0000256" key="11">
    <source>
        <dbReference type="SAM" id="MobiDB-lite"/>
    </source>
</evidence>
<evidence type="ECO:0000313" key="15">
    <source>
        <dbReference type="Proteomes" id="UP001162162"/>
    </source>
</evidence>
<gene>
    <name evidence="14" type="ORF">NQ318_019550</name>
</gene>
<evidence type="ECO:0000256" key="7">
    <source>
        <dbReference type="ARBA" id="ARBA00023136"/>
    </source>
</evidence>
<evidence type="ECO:0000256" key="12">
    <source>
        <dbReference type="SAM" id="Phobius"/>
    </source>
</evidence>
<evidence type="ECO:0000313" key="14">
    <source>
        <dbReference type="EMBL" id="KAJ8958793.1"/>
    </source>
</evidence>
<organism evidence="14 15">
    <name type="scientific">Aromia moschata</name>
    <dbReference type="NCBI Taxonomy" id="1265417"/>
    <lineage>
        <taxon>Eukaryota</taxon>
        <taxon>Metazoa</taxon>
        <taxon>Ecdysozoa</taxon>
        <taxon>Arthropoda</taxon>
        <taxon>Hexapoda</taxon>
        <taxon>Insecta</taxon>
        <taxon>Pterygota</taxon>
        <taxon>Neoptera</taxon>
        <taxon>Endopterygota</taxon>
        <taxon>Coleoptera</taxon>
        <taxon>Polyphaga</taxon>
        <taxon>Cucujiformia</taxon>
        <taxon>Chrysomeloidea</taxon>
        <taxon>Cerambycidae</taxon>
        <taxon>Cerambycinae</taxon>
        <taxon>Callichromatini</taxon>
        <taxon>Aromia</taxon>
    </lineage>
</organism>
<dbReference type="PROSITE" id="PS00237">
    <property type="entry name" value="G_PROTEIN_RECEP_F1_1"/>
    <property type="match status" value="1"/>
</dbReference>
<feature type="compositionally biased region" description="Polar residues" evidence="11">
    <location>
        <begin position="236"/>
        <end position="250"/>
    </location>
</feature>
<keyword evidence="9 10" id="KW-0807">Transducer</keyword>
<keyword evidence="15" id="KW-1185">Reference proteome</keyword>
<dbReference type="Pfam" id="PF00001">
    <property type="entry name" value="7tm_1"/>
    <property type="match status" value="1"/>
</dbReference>
<keyword evidence="4 10" id="KW-0812">Transmembrane</keyword>
<dbReference type="PROSITE" id="PS50262">
    <property type="entry name" value="G_PROTEIN_RECEP_F1_2"/>
    <property type="match status" value="1"/>
</dbReference>
<feature type="transmembrane region" description="Helical" evidence="12">
    <location>
        <begin position="67"/>
        <end position="90"/>
    </location>
</feature>
<accession>A0AAV8Z3Q1</accession>
<dbReference type="InterPro" id="IPR000276">
    <property type="entry name" value="GPCR_Rhodpsn"/>
</dbReference>
<name>A0AAV8Z3Q1_9CUCU</name>
<dbReference type="GO" id="GO:0004930">
    <property type="term" value="F:G protein-coupled receptor activity"/>
    <property type="evidence" value="ECO:0007669"/>
    <property type="project" value="UniProtKB-KW"/>
</dbReference>
<evidence type="ECO:0000256" key="1">
    <source>
        <dbReference type="ARBA" id="ARBA00004651"/>
    </source>
</evidence>
<keyword evidence="5 12" id="KW-1133">Transmembrane helix</keyword>
<evidence type="ECO:0000256" key="4">
    <source>
        <dbReference type="ARBA" id="ARBA00022692"/>
    </source>
</evidence>
<dbReference type="GO" id="GO:0005886">
    <property type="term" value="C:plasma membrane"/>
    <property type="evidence" value="ECO:0007669"/>
    <property type="project" value="UniProtKB-SubCell"/>
</dbReference>
<evidence type="ECO:0000256" key="2">
    <source>
        <dbReference type="ARBA" id="ARBA00010663"/>
    </source>
</evidence>
<keyword evidence="8 10" id="KW-0675">Receptor</keyword>
<comment type="similarity">
    <text evidence="2 10">Belongs to the G-protein coupled receptor 1 family.</text>
</comment>
<dbReference type="Gene3D" id="1.20.1070.10">
    <property type="entry name" value="Rhodopsin 7-helix transmembrane proteins"/>
    <property type="match status" value="1"/>
</dbReference>